<dbReference type="GO" id="GO:0016787">
    <property type="term" value="F:hydrolase activity"/>
    <property type="evidence" value="ECO:0007669"/>
    <property type="project" value="UniProtKB-KW"/>
</dbReference>
<evidence type="ECO:0000313" key="2">
    <source>
        <dbReference type="EMBL" id="GGG26860.1"/>
    </source>
</evidence>
<dbReference type="Gene3D" id="3.40.50.1820">
    <property type="entry name" value="alpha/beta hydrolase"/>
    <property type="match status" value="1"/>
</dbReference>
<sequence length="250" mass="27808">MIEDTPDIATRDGAMETFVCRPERGGPHPPVLMLMDAPGIREELRDMARRLATVGFCVLLPNLYYRAGRDTKFGPGVLEHGHPERERMRAIRTRMTIPPVMEDVGAMLAFLDARPEWARPGPVGCHGYCMSGPYALAAAARYPGRIAAAASFYGTWLVSDAEESPHLSLGRTRGELYIACAEHDELAPLPMVEALRGLFGRSGARGEIEVYPGVHHGFAFPERAVYDKPAAERHWERLIALYRRRLERGA</sequence>
<reference evidence="2 3" key="1">
    <citation type="journal article" date="2014" name="Int. J. Syst. Evol. Microbiol.">
        <title>Complete genome sequence of Corynebacterium casei LMG S-19264T (=DSM 44701T), isolated from a smear-ripened cheese.</title>
        <authorList>
            <consortium name="US DOE Joint Genome Institute (JGI-PGF)"/>
            <person name="Walter F."/>
            <person name="Albersmeier A."/>
            <person name="Kalinowski J."/>
            <person name="Ruckert C."/>
        </authorList>
    </citation>
    <scope>NUCLEOTIDE SEQUENCE [LARGE SCALE GENOMIC DNA]</scope>
    <source>
        <strain evidence="2 3">CGMCC 1.16330</strain>
    </source>
</reference>
<name>A0A8J2Z9K3_9PROT</name>
<feature type="domain" description="Dienelactone hydrolase" evidence="1">
    <location>
        <begin position="15"/>
        <end position="243"/>
    </location>
</feature>
<comment type="caution">
    <text evidence="2">The sequence shown here is derived from an EMBL/GenBank/DDBJ whole genome shotgun (WGS) entry which is preliminary data.</text>
</comment>
<dbReference type="EMBL" id="BMKS01000003">
    <property type="protein sequence ID" value="GGG26860.1"/>
    <property type="molecule type" value="Genomic_DNA"/>
</dbReference>
<dbReference type="InterPro" id="IPR002925">
    <property type="entry name" value="Dienelactn_hydro"/>
</dbReference>
<dbReference type="PANTHER" id="PTHR46623">
    <property type="entry name" value="CARBOXYMETHYLENEBUTENOLIDASE-RELATED"/>
    <property type="match status" value="1"/>
</dbReference>
<evidence type="ECO:0000259" key="1">
    <source>
        <dbReference type="Pfam" id="PF01738"/>
    </source>
</evidence>
<gene>
    <name evidence="2" type="ORF">GCM10010964_13460</name>
</gene>
<dbReference type="Pfam" id="PF01738">
    <property type="entry name" value="DLH"/>
    <property type="match status" value="1"/>
</dbReference>
<keyword evidence="2" id="KW-0378">Hydrolase</keyword>
<accession>A0A8J2Z9K3</accession>
<evidence type="ECO:0000313" key="3">
    <source>
        <dbReference type="Proteomes" id="UP000597507"/>
    </source>
</evidence>
<dbReference type="SUPFAM" id="SSF53474">
    <property type="entry name" value="alpha/beta-Hydrolases"/>
    <property type="match status" value="1"/>
</dbReference>
<dbReference type="AlphaFoldDB" id="A0A8J2Z9K3"/>
<dbReference type="Proteomes" id="UP000597507">
    <property type="component" value="Unassembled WGS sequence"/>
</dbReference>
<proteinExistence type="predicted"/>
<dbReference type="InterPro" id="IPR051049">
    <property type="entry name" value="Dienelactone_hydrolase-like"/>
</dbReference>
<protein>
    <submittedName>
        <fullName evidence="2">Hydrolase</fullName>
    </submittedName>
</protein>
<dbReference type="InterPro" id="IPR029058">
    <property type="entry name" value="AB_hydrolase_fold"/>
</dbReference>
<organism evidence="2 3">
    <name type="scientific">Caldovatus sediminis</name>
    <dbReference type="NCBI Taxonomy" id="2041189"/>
    <lineage>
        <taxon>Bacteria</taxon>
        <taxon>Pseudomonadati</taxon>
        <taxon>Pseudomonadota</taxon>
        <taxon>Alphaproteobacteria</taxon>
        <taxon>Acetobacterales</taxon>
        <taxon>Roseomonadaceae</taxon>
        <taxon>Caldovatus</taxon>
    </lineage>
</organism>
<keyword evidence="3" id="KW-1185">Reference proteome</keyword>
<dbReference type="PANTHER" id="PTHR46623:SF10">
    <property type="entry name" value="CARBOXYMETHYLENEBUTENOLIDASE HOMOLOG"/>
    <property type="match status" value="1"/>
</dbReference>
<dbReference type="RefSeq" id="WP_188899239.1">
    <property type="nucleotide sequence ID" value="NZ_BMKS01000003.1"/>
</dbReference>